<keyword evidence="2" id="KW-1185">Reference proteome</keyword>
<reference evidence="1 2" key="1">
    <citation type="journal article" date="2019" name="Sci. Rep.">
        <title>Orb-weaving spider Araneus ventricosus genome elucidates the spidroin gene catalogue.</title>
        <authorList>
            <person name="Kono N."/>
            <person name="Nakamura H."/>
            <person name="Ohtoshi R."/>
            <person name="Moran D.A.P."/>
            <person name="Shinohara A."/>
            <person name="Yoshida Y."/>
            <person name="Fujiwara M."/>
            <person name="Mori M."/>
            <person name="Tomita M."/>
            <person name="Arakawa K."/>
        </authorList>
    </citation>
    <scope>NUCLEOTIDE SEQUENCE [LARGE SCALE GENOMIC DNA]</scope>
</reference>
<sequence length="128" mass="14804">MIFQCTVSFYSLKVFGENIDLFQFDHPSRGPYIASCTQHPQRPNVICHQECSAQPVICCPLKSGLHQDRTWISNNPTGKSHIRVWRVLCTRYNEYSTRRVVTLKEVYALAEEVLLLNKVLWCTEISSL</sequence>
<dbReference type="AlphaFoldDB" id="A0A4Y2WGX4"/>
<gene>
    <name evidence="1" type="ORF">AVEN_171732_1</name>
</gene>
<evidence type="ECO:0000313" key="2">
    <source>
        <dbReference type="Proteomes" id="UP000499080"/>
    </source>
</evidence>
<dbReference type="EMBL" id="BGPR01059671">
    <property type="protein sequence ID" value="GBO35672.1"/>
    <property type="molecule type" value="Genomic_DNA"/>
</dbReference>
<comment type="caution">
    <text evidence="1">The sequence shown here is derived from an EMBL/GenBank/DDBJ whole genome shotgun (WGS) entry which is preliminary data.</text>
</comment>
<protein>
    <submittedName>
        <fullName evidence="1">Uncharacterized protein</fullName>
    </submittedName>
</protein>
<evidence type="ECO:0000313" key="1">
    <source>
        <dbReference type="EMBL" id="GBO35672.1"/>
    </source>
</evidence>
<name>A0A4Y2WGX4_ARAVE</name>
<proteinExistence type="predicted"/>
<dbReference type="Proteomes" id="UP000499080">
    <property type="component" value="Unassembled WGS sequence"/>
</dbReference>
<accession>A0A4Y2WGX4</accession>
<organism evidence="1 2">
    <name type="scientific">Araneus ventricosus</name>
    <name type="common">Orbweaver spider</name>
    <name type="synonym">Epeira ventricosa</name>
    <dbReference type="NCBI Taxonomy" id="182803"/>
    <lineage>
        <taxon>Eukaryota</taxon>
        <taxon>Metazoa</taxon>
        <taxon>Ecdysozoa</taxon>
        <taxon>Arthropoda</taxon>
        <taxon>Chelicerata</taxon>
        <taxon>Arachnida</taxon>
        <taxon>Araneae</taxon>
        <taxon>Araneomorphae</taxon>
        <taxon>Entelegynae</taxon>
        <taxon>Araneoidea</taxon>
        <taxon>Araneidae</taxon>
        <taxon>Araneus</taxon>
    </lineage>
</organism>